<protein>
    <recommendedName>
        <fullName evidence="9">LITAF domain-containing protein</fullName>
    </recommendedName>
</protein>
<name>A0A8S1BID2_ARCPL</name>
<evidence type="ECO:0000256" key="8">
    <source>
        <dbReference type="SAM" id="Phobius"/>
    </source>
</evidence>
<comment type="similarity">
    <text evidence="4">Belongs to the CDIP1/LITAF family.</text>
</comment>
<evidence type="ECO:0000256" key="6">
    <source>
        <dbReference type="ARBA" id="ARBA00022833"/>
    </source>
</evidence>
<comment type="subcellular location">
    <subcellularLocation>
        <location evidence="2">Endosome membrane</location>
        <topology evidence="2">Peripheral membrane protein</topology>
    </subcellularLocation>
    <subcellularLocation>
        <location evidence="1">Late endosome membrane</location>
    </subcellularLocation>
    <subcellularLocation>
        <location evidence="3">Lysosome membrane</location>
        <topology evidence="3">Peripheral membrane protein</topology>
        <orientation evidence="3">Cytoplasmic side</orientation>
    </subcellularLocation>
</comment>
<evidence type="ECO:0000313" key="10">
    <source>
        <dbReference type="EMBL" id="CAB3258134.1"/>
    </source>
</evidence>
<dbReference type="PANTHER" id="PTHR23292">
    <property type="entry name" value="LIPOPOLYSACCHARIDE-INDUCED TUMOR NECROSIS FACTOR-ALPHA FACTOR"/>
    <property type="match status" value="1"/>
</dbReference>
<keyword evidence="7 8" id="KW-0472">Membrane</keyword>
<feature type="transmembrane region" description="Helical" evidence="8">
    <location>
        <begin position="22"/>
        <end position="43"/>
    </location>
</feature>
<dbReference type="AlphaFoldDB" id="A0A8S1BID2"/>
<dbReference type="Proteomes" id="UP000494106">
    <property type="component" value="Unassembled WGS sequence"/>
</dbReference>
<dbReference type="InterPro" id="IPR006629">
    <property type="entry name" value="LITAF"/>
</dbReference>
<keyword evidence="8" id="KW-1133">Transmembrane helix</keyword>
<keyword evidence="11" id="KW-1185">Reference proteome</keyword>
<dbReference type="PANTHER" id="PTHR23292:SF14">
    <property type="entry name" value="FI16615P1-RELATED"/>
    <property type="match status" value="1"/>
</dbReference>
<keyword evidence="5" id="KW-0479">Metal-binding</keyword>
<keyword evidence="8" id="KW-0812">Transmembrane</keyword>
<evidence type="ECO:0000256" key="7">
    <source>
        <dbReference type="ARBA" id="ARBA00023136"/>
    </source>
</evidence>
<dbReference type="OrthoDB" id="5599753at2759"/>
<proteinExistence type="inferred from homology"/>
<dbReference type="SMART" id="SM00714">
    <property type="entry name" value="LITAF"/>
    <property type="match status" value="1"/>
</dbReference>
<dbReference type="GO" id="GO:0005765">
    <property type="term" value="C:lysosomal membrane"/>
    <property type="evidence" value="ECO:0007669"/>
    <property type="project" value="UniProtKB-SubCell"/>
</dbReference>
<dbReference type="Pfam" id="PF10601">
    <property type="entry name" value="zf-LITAF-like"/>
    <property type="match status" value="1"/>
</dbReference>
<sequence length="67" mass="7625">MVCRSCNAQIQTKVDFSTPNKAHIWAFLLCICGCWPCCLIPYCMDSCKNSVHYCPHCNAYIGTYEPK</sequence>
<reference evidence="10 11" key="1">
    <citation type="submission" date="2020-04" db="EMBL/GenBank/DDBJ databases">
        <authorList>
            <person name="Wallbank WR R."/>
            <person name="Pardo Diaz C."/>
            <person name="Kozak K."/>
            <person name="Martin S."/>
            <person name="Jiggins C."/>
            <person name="Moest M."/>
            <person name="Warren A I."/>
            <person name="Byers J.R.P. K."/>
            <person name="Montejo-Kovacevich G."/>
            <person name="Yen C E."/>
        </authorList>
    </citation>
    <scope>NUCLEOTIDE SEQUENCE [LARGE SCALE GENOMIC DNA]</scope>
</reference>
<evidence type="ECO:0000256" key="2">
    <source>
        <dbReference type="ARBA" id="ARBA00004481"/>
    </source>
</evidence>
<feature type="domain" description="LITAF" evidence="9">
    <location>
        <begin position="1"/>
        <end position="66"/>
    </location>
</feature>
<evidence type="ECO:0000256" key="1">
    <source>
        <dbReference type="ARBA" id="ARBA00004414"/>
    </source>
</evidence>
<dbReference type="InterPro" id="IPR037519">
    <property type="entry name" value="LITAF_fam"/>
</dbReference>
<evidence type="ECO:0000256" key="5">
    <source>
        <dbReference type="ARBA" id="ARBA00022723"/>
    </source>
</evidence>
<dbReference type="PROSITE" id="PS51837">
    <property type="entry name" value="LITAF"/>
    <property type="match status" value="1"/>
</dbReference>
<evidence type="ECO:0000259" key="9">
    <source>
        <dbReference type="PROSITE" id="PS51837"/>
    </source>
</evidence>
<evidence type="ECO:0000256" key="4">
    <source>
        <dbReference type="ARBA" id="ARBA00005975"/>
    </source>
</evidence>
<gene>
    <name evidence="10" type="ORF">APLA_LOCUS16349</name>
</gene>
<organism evidence="10 11">
    <name type="scientific">Arctia plantaginis</name>
    <name type="common">Wood tiger moth</name>
    <name type="synonym">Phalaena plantaginis</name>
    <dbReference type="NCBI Taxonomy" id="874455"/>
    <lineage>
        <taxon>Eukaryota</taxon>
        <taxon>Metazoa</taxon>
        <taxon>Ecdysozoa</taxon>
        <taxon>Arthropoda</taxon>
        <taxon>Hexapoda</taxon>
        <taxon>Insecta</taxon>
        <taxon>Pterygota</taxon>
        <taxon>Neoptera</taxon>
        <taxon>Endopterygota</taxon>
        <taxon>Lepidoptera</taxon>
        <taxon>Glossata</taxon>
        <taxon>Ditrysia</taxon>
        <taxon>Noctuoidea</taxon>
        <taxon>Erebidae</taxon>
        <taxon>Arctiinae</taxon>
        <taxon>Arctia</taxon>
    </lineage>
</organism>
<evidence type="ECO:0000313" key="11">
    <source>
        <dbReference type="Proteomes" id="UP000494106"/>
    </source>
</evidence>
<evidence type="ECO:0000256" key="3">
    <source>
        <dbReference type="ARBA" id="ARBA00004630"/>
    </source>
</evidence>
<accession>A0A8S1BID2</accession>
<keyword evidence="6" id="KW-0862">Zinc</keyword>
<dbReference type="GO" id="GO:0031902">
    <property type="term" value="C:late endosome membrane"/>
    <property type="evidence" value="ECO:0007669"/>
    <property type="project" value="UniProtKB-SubCell"/>
</dbReference>
<dbReference type="GO" id="GO:0008270">
    <property type="term" value="F:zinc ion binding"/>
    <property type="evidence" value="ECO:0007669"/>
    <property type="project" value="TreeGrafter"/>
</dbReference>
<comment type="caution">
    <text evidence="10">The sequence shown here is derived from an EMBL/GenBank/DDBJ whole genome shotgun (WGS) entry which is preliminary data.</text>
</comment>
<dbReference type="EMBL" id="CADEBC010000596">
    <property type="protein sequence ID" value="CAB3258134.1"/>
    <property type="molecule type" value="Genomic_DNA"/>
</dbReference>